<organism evidence="4 5">
    <name type="scientific">SAR86 cluster bacterium</name>
    <dbReference type="NCBI Taxonomy" id="2030880"/>
    <lineage>
        <taxon>Bacteria</taxon>
        <taxon>Pseudomonadati</taxon>
        <taxon>Pseudomonadota</taxon>
        <taxon>Gammaproteobacteria</taxon>
        <taxon>SAR86 cluster</taxon>
    </lineage>
</organism>
<feature type="chain" id="PRO_5012924092" description="Capsule synthesis protein CapA domain-containing protein" evidence="2">
    <location>
        <begin position="31"/>
        <end position="469"/>
    </location>
</feature>
<reference evidence="5" key="1">
    <citation type="submission" date="2017-08" db="EMBL/GenBank/DDBJ databases">
        <title>A dynamic microbial community with high functional redundancy inhabits the cold, oxic subseafloor aquifer.</title>
        <authorList>
            <person name="Tully B.J."/>
            <person name="Wheat C.G."/>
            <person name="Glazer B.T."/>
            <person name="Huber J.A."/>
        </authorList>
    </citation>
    <scope>NUCLEOTIDE SEQUENCE [LARGE SCALE GENOMIC DNA]</scope>
</reference>
<feature type="domain" description="Capsule synthesis protein CapA" evidence="3">
    <location>
        <begin position="47"/>
        <end position="369"/>
    </location>
</feature>
<evidence type="ECO:0000313" key="4">
    <source>
        <dbReference type="EMBL" id="PCI79779.1"/>
    </source>
</evidence>
<dbReference type="PANTHER" id="PTHR33393:SF13">
    <property type="entry name" value="PGA BIOSYNTHESIS PROTEIN CAPA"/>
    <property type="match status" value="1"/>
</dbReference>
<name>A0A2A4XCA0_9GAMM</name>
<dbReference type="Proteomes" id="UP000218767">
    <property type="component" value="Unassembled WGS sequence"/>
</dbReference>
<dbReference type="Pfam" id="PF09587">
    <property type="entry name" value="PGA_cap"/>
    <property type="match status" value="2"/>
</dbReference>
<dbReference type="SMART" id="SM00854">
    <property type="entry name" value="PGA_cap"/>
    <property type="match status" value="1"/>
</dbReference>
<keyword evidence="2" id="KW-0732">Signal</keyword>
<dbReference type="EMBL" id="NVUL01000014">
    <property type="protein sequence ID" value="PCI79779.1"/>
    <property type="molecule type" value="Genomic_DNA"/>
</dbReference>
<comment type="caution">
    <text evidence="4">The sequence shown here is derived from an EMBL/GenBank/DDBJ whole genome shotgun (WGS) entry which is preliminary data.</text>
</comment>
<evidence type="ECO:0000259" key="3">
    <source>
        <dbReference type="SMART" id="SM00854"/>
    </source>
</evidence>
<dbReference type="PANTHER" id="PTHR33393">
    <property type="entry name" value="POLYGLUTAMINE SYNTHESIS ACCESSORY PROTEIN RV0574C-RELATED"/>
    <property type="match status" value="1"/>
</dbReference>
<evidence type="ECO:0000313" key="5">
    <source>
        <dbReference type="Proteomes" id="UP000218767"/>
    </source>
</evidence>
<comment type="similarity">
    <text evidence="1">Belongs to the CapA family.</text>
</comment>
<dbReference type="InterPro" id="IPR052169">
    <property type="entry name" value="CW_Biosynth-Accessory"/>
</dbReference>
<evidence type="ECO:0000256" key="2">
    <source>
        <dbReference type="SAM" id="SignalP"/>
    </source>
</evidence>
<proteinExistence type="inferred from homology"/>
<feature type="signal peptide" evidence="2">
    <location>
        <begin position="1"/>
        <end position="30"/>
    </location>
</feature>
<dbReference type="AlphaFoldDB" id="A0A2A4XCA0"/>
<gene>
    <name evidence="4" type="ORF">COB20_04120</name>
</gene>
<dbReference type="InterPro" id="IPR019079">
    <property type="entry name" value="Capsule_synth_CapA"/>
</dbReference>
<sequence>MTRNYENCRLRLVLILAAPLIMLSSINTQAQELIAEQLATTVDDGFTIAVVGDIIIAYPLDHMMSDPGFRAIVELTQGADATTGNLEGNIIDGRTFKGTSGGGFGGEPLVAEWVKKMGFDIVSRPNNHANDFGPGGLVETSKHLDRVGLQYAGYGDSYWAARAARFYSSPGGRVGMVAVSDHNPRAQPARGEWPGTGGIASLRVNRFFMLPEENWDALQSLRDSFPNGTGFYARGANTDSDIAFIGNQFRKAPLGVTEPYYHYEMHQQDLTDTLASVREGKIKSDFITVAIHAHHFLETTGGYRGEGIPEAEHIDTNPSIADYLPEFAHAAIDNGADLFQGTGVHALRGIEIYNDRPIFYGLGEFIRQMDVIGLAGRGDPQRSIGPANAEFPVKFESIIAINEYEGGRLKEVRIHPVDARYDEQKLAQRGIPRISPPDIAQRILRRLQELSAPLGTEIQIVGNIGIIRP</sequence>
<dbReference type="InterPro" id="IPR029052">
    <property type="entry name" value="Metallo-depent_PP-like"/>
</dbReference>
<dbReference type="SUPFAM" id="SSF56300">
    <property type="entry name" value="Metallo-dependent phosphatases"/>
    <property type="match status" value="1"/>
</dbReference>
<evidence type="ECO:0000256" key="1">
    <source>
        <dbReference type="ARBA" id="ARBA00005662"/>
    </source>
</evidence>
<protein>
    <recommendedName>
        <fullName evidence="3">Capsule synthesis protein CapA domain-containing protein</fullName>
    </recommendedName>
</protein>
<accession>A0A2A4XCA0</accession>